<evidence type="ECO:0000256" key="11">
    <source>
        <dbReference type="ARBA" id="ARBA00059916"/>
    </source>
</evidence>
<keyword evidence="5" id="KW-0677">Repeat</keyword>
<dbReference type="PROSITE" id="PS50920">
    <property type="entry name" value="SOLCAR"/>
    <property type="match status" value="3"/>
</dbReference>
<comment type="caution">
    <text evidence="15">The sequence shown here is derived from an EMBL/GenBank/DDBJ whole genome shotgun (WGS) entry which is preliminary data.</text>
</comment>
<dbReference type="GO" id="GO:0015183">
    <property type="term" value="F:L-aspartate transmembrane transporter activity"/>
    <property type="evidence" value="ECO:0007669"/>
    <property type="project" value="TreeGrafter"/>
</dbReference>
<feature type="repeat" description="Solcar" evidence="14">
    <location>
        <begin position="298"/>
        <end position="388"/>
    </location>
</feature>
<dbReference type="GO" id="GO:0043490">
    <property type="term" value="P:malate-aspartate shuttle"/>
    <property type="evidence" value="ECO:0007669"/>
    <property type="project" value="TreeGrafter"/>
</dbReference>
<reference evidence="15" key="1">
    <citation type="submission" date="2020-05" db="EMBL/GenBank/DDBJ databases">
        <title>Phylogenomic resolution of chytrid fungi.</title>
        <authorList>
            <person name="Stajich J.E."/>
            <person name="Amses K."/>
            <person name="Simmons R."/>
            <person name="Seto K."/>
            <person name="Myers J."/>
            <person name="Bonds A."/>
            <person name="Quandt C.A."/>
            <person name="Barry K."/>
            <person name="Liu P."/>
            <person name="Grigoriev I."/>
            <person name="Longcore J.E."/>
            <person name="James T.Y."/>
        </authorList>
    </citation>
    <scope>NUCLEOTIDE SEQUENCE</scope>
    <source>
        <strain evidence="15">PLAUS21</strain>
    </source>
</reference>
<protein>
    <recommendedName>
        <fullName evidence="12">Mitochondrial aspartate-glutamate transporter AGC1</fullName>
    </recommendedName>
    <alternativeName>
        <fullName evidence="13">Aspartate-glutamate carrier 1</fullName>
    </alternativeName>
</protein>
<comment type="function">
    <text evidence="11">Calcium-dependent mitochondrial aspartate and glutamate carrier. Transport of glutamate in mitochondria is required for mitochondrial transamination reactions and ornithine synthesis. Plays also a role in malate-aspartate NADH shuttle, which is critical for growth on acetate and fatty acids.</text>
</comment>
<gene>
    <name evidence="15" type="primary">ARALAR1</name>
    <name evidence="15" type="ORF">HK103_004075</name>
</gene>
<evidence type="ECO:0000256" key="2">
    <source>
        <dbReference type="ARBA" id="ARBA00006375"/>
    </source>
</evidence>
<keyword evidence="4 14" id="KW-0812">Transmembrane</keyword>
<keyword evidence="16" id="KW-1185">Reference proteome</keyword>
<dbReference type="InterPro" id="IPR023395">
    <property type="entry name" value="MCP_dom_sf"/>
</dbReference>
<evidence type="ECO:0000256" key="1">
    <source>
        <dbReference type="ARBA" id="ARBA00004448"/>
    </source>
</evidence>
<keyword evidence="3" id="KW-0813">Transport</keyword>
<dbReference type="Pfam" id="PF00153">
    <property type="entry name" value="Mito_carr"/>
    <property type="match status" value="3"/>
</dbReference>
<dbReference type="Gene3D" id="1.10.238.10">
    <property type="entry name" value="EF-hand"/>
    <property type="match status" value="1"/>
</dbReference>
<keyword evidence="9" id="KW-0496">Mitochondrion</keyword>
<keyword evidence="10 14" id="KW-0472">Membrane</keyword>
<keyword evidence="8" id="KW-1133">Transmembrane helix</keyword>
<feature type="repeat" description="Solcar" evidence="14">
    <location>
        <begin position="396"/>
        <end position="486"/>
    </location>
</feature>
<comment type="subcellular location">
    <subcellularLocation>
        <location evidence="1">Mitochondrion inner membrane</location>
        <topology evidence="1">Multi-pass membrane protein</topology>
    </subcellularLocation>
</comment>
<evidence type="ECO:0000256" key="9">
    <source>
        <dbReference type="ARBA" id="ARBA00023128"/>
    </source>
</evidence>
<evidence type="ECO:0000313" key="16">
    <source>
        <dbReference type="Proteomes" id="UP001210925"/>
    </source>
</evidence>
<evidence type="ECO:0000256" key="6">
    <source>
        <dbReference type="ARBA" id="ARBA00022792"/>
    </source>
</evidence>
<dbReference type="FunFam" id="1.50.40.10:FF:000004">
    <property type="entry name" value="Calcium-binding mitochondrial carrier protein Aralar1"/>
    <property type="match status" value="1"/>
</dbReference>
<comment type="similarity">
    <text evidence="2">Belongs to the mitochondrial carrier (TC 2.A.29) family.</text>
</comment>
<evidence type="ECO:0000256" key="14">
    <source>
        <dbReference type="PROSITE-ProRule" id="PRU00282"/>
    </source>
</evidence>
<dbReference type="PANTHER" id="PTHR45678:SF9">
    <property type="entry name" value="CALCIUM-BINDING MITOCHONDRIAL CARRIER PROTEIN ARALAR1"/>
    <property type="match status" value="1"/>
</dbReference>
<sequence length="624" mass="67996">MEFFDSILGKTQSAKNVFEKFASNSNGEHVMTLADFSKSIDLAKLKITNESSVELLFKAADIHSHGFLSLNDFTDFYLALESPDAEYQILSRLVGKTGVTNLTTDQIKQFFSKTPLVDFNSDAIKFALGQGSKPVSVYEFSEFVKILRQERLKTYFKKHDVKQTGAISTELALNLLTTWGGYKPTSTIANNFKSASSSVTFVELVALNQVLSRLDTIKQLIDAMNDKSITVTPESFSASAKTFLNYDSLTPLEVNVLFRLVGSNRDANVAFAPLFNPSYEPSGESHHVVRLSAVMEAAKSIYNFTLGSIAGAIGAAAVYPIDLVKTRMQNQRSSVVGQVLYKNGIDCFKKVVKMEGIAGLYSGLIPQLVGVAPEKAIKLTMNDLVRSRLKDDNGKTPLWAEILAGMTAGGSQVLFTNPLEIVKIRLQVQGEVAKAGIEGAPARMSALGIVRQLGLLGLYKGVGACLLRDIPFSGIFFPVYAHIKRDLFHEGVDGHKLTIPELLASGAIAGMPAAYLVTPADVIKTRLQVQARQGQTTYHGITDAFYKIMKEEGPKAFFKGGVARILRSSPQFGVTLASYEVLQKYLAVDFGDNPVQTSNAPAKLTNAEIGTRNSLRLLGELSLR</sequence>
<evidence type="ECO:0000313" key="15">
    <source>
        <dbReference type="EMBL" id="KAJ3258082.1"/>
    </source>
</evidence>
<dbReference type="SUPFAM" id="SSF47473">
    <property type="entry name" value="EF-hand"/>
    <property type="match status" value="1"/>
</dbReference>
<dbReference type="InterPro" id="IPR051028">
    <property type="entry name" value="Mito_Solute_Carrier"/>
</dbReference>
<organism evidence="15 16">
    <name type="scientific">Boothiomyces macroporosus</name>
    <dbReference type="NCBI Taxonomy" id="261099"/>
    <lineage>
        <taxon>Eukaryota</taxon>
        <taxon>Fungi</taxon>
        <taxon>Fungi incertae sedis</taxon>
        <taxon>Chytridiomycota</taxon>
        <taxon>Chytridiomycota incertae sedis</taxon>
        <taxon>Chytridiomycetes</taxon>
        <taxon>Rhizophydiales</taxon>
        <taxon>Terramycetaceae</taxon>
        <taxon>Boothiomyces</taxon>
    </lineage>
</organism>
<dbReference type="PRINTS" id="PR00926">
    <property type="entry name" value="MITOCARRIER"/>
</dbReference>
<dbReference type="InterPro" id="IPR018108">
    <property type="entry name" value="MCP_transmembrane"/>
</dbReference>
<evidence type="ECO:0000256" key="10">
    <source>
        <dbReference type="ARBA" id="ARBA00023136"/>
    </source>
</evidence>
<evidence type="ECO:0000256" key="13">
    <source>
        <dbReference type="ARBA" id="ARBA00082232"/>
    </source>
</evidence>
<feature type="repeat" description="Solcar" evidence="14">
    <location>
        <begin position="497"/>
        <end position="585"/>
    </location>
</feature>
<dbReference type="EMBL" id="JADGKB010000031">
    <property type="protein sequence ID" value="KAJ3258082.1"/>
    <property type="molecule type" value="Genomic_DNA"/>
</dbReference>
<dbReference type="InterPro" id="IPR002067">
    <property type="entry name" value="MCP"/>
</dbReference>
<evidence type="ECO:0000256" key="7">
    <source>
        <dbReference type="ARBA" id="ARBA00022837"/>
    </source>
</evidence>
<evidence type="ECO:0000256" key="8">
    <source>
        <dbReference type="ARBA" id="ARBA00022989"/>
    </source>
</evidence>
<keyword evidence="6" id="KW-0999">Mitochondrion inner membrane</keyword>
<name>A0AAD5UL05_9FUNG</name>
<evidence type="ECO:0000256" key="4">
    <source>
        <dbReference type="ARBA" id="ARBA00022692"/>
    </source>
</evidence>
<evidence type="ECO:0000256" key="3">
    <source>
        <dbReference type="ARBA" id="ARBA00022448"/>
    </source>
</evidence>
<keyword evidence="7" id="KW-0106">Calcium</keyword>
<evidence type="ECO:0000256" key="12">
    <source>
        <dbReference type="ARBA" id="ARBA00073787"/>
    </source>
</evidence>
<accession>A0AAD5UL05</accession>
<dbReference type="Proteomes" id="UP001210925">
    <property type="component" value="Unassembled WGS sequence"/>
</dbReference>
<evidence type="ECO:0000256" key="5">
    <source>
        <dbReference type="ARBA" id="ARBA00022737"/>
    </source>
</evidence>
<dbReference type="PANTHER" id="PTHR45678">
    <property type="entry name" value="MITOCHONDRIAL 2-OXODICARBOXYLATE CARRIER 1-RELATED"/>
    <property type="match status" value="1"/>
</dbReference>
<dbReference type="InterPro" id="IPR011992">
    <property type="entry name" value="EF-hand-dom_pair"/>
</dbReference>
<dbReference type="GO" id="GO:0005743">
    <property type="term" value="C:mitochondrial inner membrane"/>
    <property type="evidence" value="ECO:0007669"/>
    <property type="project" value="UniProtKB-SubCell"/>
</dbReference>
<dbReference type="SUPFAM" id="SSF103506">
    <property type="entry name" value="Mitochondrial carrier"/>
    <property type="match status" value="1"/>
</dbReference>
<dbReference type="GO" id="GO:0005313">
    <property type="term" value="F:L-glutamate transmembrane transporter activity"/>
    <property type="evidence" value="ECO:0007669"/>
    <property type="project" value="TreeGrafter"/>
</dbReference>
<dbReference type="Gene3D" id="1.50.40.10">
    <property type="entry name" value="Mitochondrial carrier domain"/>
    <property type="match status" value="1"/>
</dbReference>
<dbReference type="AlphaFoldDB" id="A0AAD5UL05"/>
<proteinExistence type="inferred from homology"/>